<keyword evidence="3 5" id="KW-0227">DNA damage</keyword>
<dbReference type="InterPro" id="IPR014762">
    <property type="entry name" value="DNA_mismatch_repair_CS"/>
</dbReference>
<dbReference type="GO" id="GO:0032300">
    <property type="term" value="C:mismatch repair complex"/>
    <property type="evidence" value="ECO:0007669"/>
    <property type="project" value="InterPro"/>
</dbReference>
<dbReference type="PANTHER" id="PTHR10073">
    <property type="entry name" value="DNA MISMATCH REPAIR PROTEIN MLH, PMS, MUTL"/>
    <property type="match status" value="1"/>
</dbReference>
<accession>A0A1I4Y8J5</accession>
<feature type="region of interest" description="Disordered" evidence="6">
    <location>
        <begin position="420"/>
        <end position="461"/>
    </location>
</feature>
<evidence type="ECO:0000259" key="7">
    <source>
        <dbReference type="SMART" id="SM00853"/>
    </source>
</evidence>
<dbReference type="SUPFAM" id="SSF54211">
    <property type="entry name" value="Ribosomal protein S5 domain 2-like"/>
    <property type="match status" value="1"/>
</dbReference>
<evidence type="ECO:0000256" key="2">
    <source>
        <dbReference type="ARBA" id="ARBA00021975"/>
    </source>
</evidence>
<dbReference type="GO" id="GO:0140664">
    <property type="term" value="F:ATP-dependent DNA damage sensor activity"/>
    <property type="evidence" value="ECO:0007669"/>
    <property type="project" value="InterPro"/>
</dbReference>
<reference evidence="10" key="1">
    <citation type="submission" date="2016-10" db="EMBL/GenBank/DDBJ databases">
        <authorList>
            <person name="Varghese N."/>
            <person name="Submissions S."/>
        </authorList>
    </citation>
    <scope>NUCLEOTIDE SEQUENCE [LARGE SCALE GENOMIC DNA]</scope>
    <source>
        <strain evidence="10">DSM 16522</strain>
    </source>
</reference>
<organism evidence="9 10">
    <name type="scientific">Xenorhabdus japonica</name>
    <dbReference type="NCBI Taxonomy" id="53341"/>
    <lineage>
        <taxon>Bacteria</taxon>
        <taxon>Pseudomonadati</taxon>
        <taxon>Pseudomonadota</taxon>
        <taxon>Gammaproteobacteria</taxon>
        <taxon>Enterobacterales</taxon>
        <taxon>Morganellaceae</taxon>
        <taxon>Xenorhabdus</taxon>
    </lineage>
</organism>
<dbReference type="GO" id="GO:0006298">
    <property type="term" value="P:mismatch repair"/>
    <property type="evidence" value="ECO:0007669"/>
    <property type="project" value="UniProtKB-UniRule"/>
</dbReference>
<dbReference type="InterPro" id="IPR020667">
    <property type="entry name" value="DNA_mismatch_repair_MutL"/>
</dbReference>
<dbReference type="InterPro" id="IPR036890">
    <property type="entry name" value="HATPase_C_sf"/>
</dbReference>
<dbReference type="EMBL" id="FOVO01000001">
    <property type="protein sequence ID" value="SFN34364.1"/>
    <property type="molecule type" value="Genomic_DNA"/>
</dbReference>
<protein>
    <recommendedName>
        <fullName evidence="2 5">DNA mismatch repair protein MutL</fullName>
    </recommendedName>
</protein>
<dbReference type="InterPro" id="IPR002099">
    <property type="entry name" value="MutL/Mlh/PMS"/>
</dbReference>
<comment type="function">
    <text evidence="5">This protein is involved in the repair of mismatches in DNA. It is required for dam-dependent methyl-directed DNA mismatch repair. May act as a 'molecular matchmaker', a protein that promotes the formation of a stable complex between two or more DNA-binding proteins in an ATP-dependent manner without itself being part of a final effector complex.</text>
</comment>
<dbReference type="InterPro" id="IPR038973">
    <property type="entry name" value="MutL/Mlh/Pms-like"/>
</dbReference>
<evidence type="ECO:0000256" key="5">
    <source>
        <dbReference type="HAMAP-Rule" id="MF_00149"/>
    </source>
</evidence>
<dbReference type="InterPro" id="IPR037198">
    <property type="entry name" value="MutL_C_sf"/>
</dbReference>
<keyword evidence="4 5" id="KW-0234">DNA repair</keyword>
<dbReference type="PANTHER" id="PTHR10073:SF12">
    <property type="entry name" value="DNA MISMATCH REPAIR PROTEIN MLH1"/>
    <property type="match status" value="1"/>
</dbReference>
<dbReference type="AlphaFoldDB" id="A0A1I4Y8J5"/>
<dbReference type="STRING" id="53341.SAMN05421579_10176"/>
<evidence type="ECO:0000256" key="3">
    <source>
        <dbReference type="ARBA" id="ARBA00022763"/>
    </source>
</evidence>
<feature type="domain" description="DNA mismatch repair protein S5" evidence="8">
    <location>
        <begin position="212"/>
        <end position="330"/>
    </location>
</feature>
<dbReference type="OrthoDB" id="9763467at2"/>
<dbReference type="InterPro" id="IPR020568">
    <property type="entry name" value="Ribosomal_Su5_D2-typ_SF"/>
</dbReference>
<dbReference type="FunFam" id="3.30.565.10:FF:000003">
    <property type="entry name" value="DNA mismatch repair endonuclease MutL"/>
    <property type="match status" value="1"/>
</dbReference>
<dbReference type="PROSITE" id="PS00058">
    <property type="entry name" value="DNA_MISMATCH_REPAIR_1"/>
    <property type="match status" value="1"/>
</dbReference>
<dbReference type="FunFam" id="3.30.230.10:FF:000013">
    <property type="entry name" value="DNA mismatch repair endonuclease MutL"/>
    <property type="match status" value="1"/>
</dbReference>
<dbReference type="Pfam" id="PF08676">
    <property type="entry name" value="MutL_C"/>
    <property type="match status" value="1"/>
</dbReference>
<evidence type="ECO:0000259" key="8">
    <source>
        <dbReference type="SMART" id="SM01340"/>
    </source>
</evidence>
<dbReference type="RefSeq" id="WP_092516773.1">
    <property type="nucleotide sequence ID" value="NZ_CAWRAH010000084.1"/>
</dbReference>
<dbReference type="SMART" id="SM00853">
    <property type="entry name" value="MutL_C"/>
    <property type="match status" value="1"/>
</dbReference>
<evidence type="ECO:0000256" key="1">
    <source>
        <dbReference type="ARBA" id="ARBA00006082"/>
    </source>
</evidence>
<comment type="similarity">
    <text evidence="1 5">Belongs to the DNA mismatch repair MutL/HexB family.</text>
</comment>
<dbReference type="Gene3D" id="3.30.1540.20">
    <property type="entry name" value="MutL, C-terminal domain, dimerisation subdomain"/>
    <property type="match status" value="1"/>
</dbReference>
<evidence type="ECO:0000256" key="4">
    <source>
        <dbReference type="ARBA" id="ARBA00023204"/>
    </source>
</evidence>
<keyword evidence="10" id="KW-1185">Reference proteome</keyword>
<dbReference type="InterPro" id="IPR014721">
    <property type="entry name" value="Ribsml_uS5_D2-typ_fold_subgr"/>
</dbReference>
<dbReference type="InterPro" id="IPR042121">
    <property type="entry name" value="MutL_C_regsub"/>
</dbReference>
<dbReference type="NCBIfam" id="NF000948">
    <property type="entry name" value="PRK00095.1-1"/>
    <property type="match status" value="1"/>
</dbReference>
<dbReference type="SUPFAM" id="SSF55874">
    <property type="entry name" value="ATPase domain of HSP90 chaperone/DNA topoisomerase II/histidine kinase"/>
    <property type="match status" value="1"/>
</dbReference>
<dbReference type="SUPFAM" id="SSF118116">
    <property type="entry name" value="DNA mismatch repair protein MutL"/>
    <property type="match status" value="1"/>
</dbReference>
<gene>
    <name evidence="5" type="primary">mutL</name>
    <name evidence="9" type="ORF">SAMN05421579_10176</name>
</gene>
<dbReference type="InterPro" id="IPR013507">
    <property type="entry name" value="DNA_mismatch_S5_2-like"/>
</dbReference>
<name>A0A1I4Y8J5_9GAMM</name>
<dbReference type="SMART" id="SM01340">
    <property type="entry name" value="DNA_mis_repair"/>
    <property type="match status" value="1"/>
</dbReference>
<proteinExistence type="inferred from homology"/>
<dbReference type="Gene3D" id="3.30.1370.100">
    <property type="entry name" value="MutL, C-terminal domain, regulatory subdomain"/>
    <property type="match status" value="1"/>
</dbReference>
<dbReference type="Pfam" id="PF13589">
    <property type="entry name" value="HATPase_c_3"/>
    <property type="match status" value="1"/>
</dbReference>
<feature type="domain" description="MutL C-terminal dimerisation" evidence="7">
    <location>
        <begin position="489"/>
        <end position="622"/>
    </location>
</feature>
<dbReference type="GO" id="GO:0005524">
    <property type="term" value="F:ATP binding"/>
    <property type="evidence" value="ECO:0007669"/>
    <property type="project" value="InterPro"/>
</dbReference>
<feature type="compositionally biased region" description="Basic and acidic residues" evidence="6">
    <location>
        <begin position="379"/>
        <end position="391"/>
    </location>
</feature>
<dbReference type="Gene3D" id="3.30.565.10">
    <property type="entry name" value="Histidine kinase-like ATPase, C-terminal domain"/>
    <property type="match status" value="1"/>
</dbReference>
<evidence type="ECO:0000313" key="9">
    <source>
        <dbReference type="EMBL" id="SFN34364.1"/>
    </source>
</evidence>
<feature type="region of interest" description="Disordered" evidence="6">
    <location>
        <begin position="379"/>
        <end position="400"/>
    </location>
</feature>
<dbReference type="CDD" id="cd16926">
    <property type="entry name" value="HATPase_MutL-MLH-PMS-like"/>
    <property type="match status" value="1"/>
</dbReference>
<dbReference type="GO" id="GO:0016887">
    <property type="term" value="F:ATP hydrolysis activity"/>
    <property type="evidence" value="ECO:0007669"/>
    <property type="project" value="InterPro"/>
</dbReference>
<evidence type="ECO:0000313" key="10">
    <source>
        <dbReference type="Proteomes" id="UP000199011"/>
    </source>
</evidence>
<dbReference type="Gene3D" id="3.30.230.10">
    <property type="match status" value="1"/>
</dbReference>
<dbReference type="NCBIfam" id="TIGR00585">
    <property type="entry name" value="mutl"/>
    <property type="match status" value="1"/>
</dbReference>
<dbReference type="HAMAP" id="MF_00149">
    <property type="entry name" value="DNA_mis_repair"/>
    <property type="match status" value="1"/>
</dbReference>
<dbReference type="Proteomes" id="UP000199011">
    <property type="component" value="Unassembled WGS sequence"/>
</dbReference>
<dbReference type="GO" id="GO:0030983">
    <property type="term" value="F:mismatched DNA binding"/>
    <property type="evidence" value="ECO:0007669"/>
    <property type="project" value="InterPro"/>
</dbReference>
<dbReference type="Pfam" id="PF01119">
    <property type="entry name" value="DNA_mis_repair"/>
    <property type="match status" value="1"/>
</dbReference>
<feature type="compositionally biased region" description="Basic and acidic residues" evidence="6">
    <location>
        <begin position="420"/>
        <end position="447"/>
    </location>
</feature>
<dbReference type="InterPro" id="IPR014790">
    <property type="entry name" value="MutL_C"/>
</dbReference>
<sequence length="666" mass="73595">MAIKILPPQLANQIAAGEVVERPASVVKELVENSLDAGATRIDIDIERGGAKLIRIRDNGCGISQQDLTLALARHATSKIASLDDLEAIVSMGFRGEALASISSVSRLTLTSRPESQTEAWQSYAEGRDMEVTVKPAAHPVGTTVEVLDLFYNTPARRKFLRTEKTEFGHIDEVVRRIALARLDIAINLNHNGKLVRQYRPAKDESQHEKRLLAICGAAFVQQALALSWQHDSLSIKGWVADPVNATAISDIQYCYVNGRMMRDRLINHAIRQAYQDLIQGEQQPAYVLYLEIDPHQVDVNVHPAKHEVRFHQARLVHDFIYQGVAAVLKQRRAGDELELGCQETAASWVPENRPSAGENHFLRNRVNRVVQADAVFSQHHEHHDGSKDHGGSGAQHMHHGENYQKKQGELYQKLMQLSPEEKRPLFPEKDQRESTLLRKDIPKSERISPSPSAPASNPASVPAASVLTTSILTRSVQAGQGKYSFGKVLCIYAGCYALIESPLGIGLLSLPVAERWLKQAQLTPGEQGLKSQPLLIPLKLALNQSEMNVLKQNSDLLKTFGIESTVTHGKVTIHAVSLPLRQQNLPKLLPELLGYLGEQPAASAEQVAIWLSRHVGSEHEMWNVAQAVQLLADVERLCPQLVGSPPDGLLQLIDLQAVVALLNHE</sequence>
<evidence type="ECO:0000256" key="6">
    <source>
        <dbReference type="SAM" id="MobiDB-lite"/>
    </source>
</evidence>
<dbReference type="InterPro" id="IPR042120">
    <property type="entry name" value="MutL_C_dimsub"/>
</dbReference>
<dbReference type="CDD" id="cd03482">
    <property type="entry name" value="MutL_Trans_MutL"/>
    <property type="match status" value="1"/>
</dbReference>
<feature type="compositionally biased region" description="Low complexity" evidence="6">
    <location>
        <begin position="449"/>
        <end position="461"/>
    </location>
</feature>